<accession>A0A0V1DT12</accession>
<comment type="caution">
    <text evidence="1">The sequence shown here is derived from an EMBL/GenBank/DDBJ whole genome shotgun (WGS) entry which is preliminary data.</text>
</comment>
<reference evidence="1 2" key="1">
    <citation type="submission" date="2015-01" db="EMBL/GenBank/DDBJ databases">
        <title>Evolution of Trichinella species and genotypes.</title>
        <authorList>
            <person name="Korhonen P.K."/>
            <person name="Edoardo P."/>
            <person name="Giuseppe L.R."/>
            <person name="Gasser R.B."/>
        </authorList>
    </citation>
    <scope>NUCLEOTIDE SEQUENCE [LARGE SCALE GENOMIC DNA]</scope>
    <source>
        <strain evidence="1">ISS13</strain>
    </source>
</reference>
<dbReference type="AlphaFoldDB" id="A0A0V1DT12"/>
<name>A0A0V1DT12_TRIPS</name>
<evidence type="ECO:0000313" key="2">
    <source>
        <dbReference type="Proteomes" id="UP000054632"/>
    </source>
</evidence>
<evidence type="ECO:0000313" key="1">
    <source>
        <dbReference type="EMBL" id="KRY64720.1"/>
    </source>
</evidence>
<proteinExistence type="predicted"/>
<organism evidence="1 2">
    <name type="scientific">Trichinella pseudospiralis</name>
    <name type="common">Parasitic roundworm</name>
    <dbReference type="NCBI Taxonomy" id="6337"/>
    <lineage>
        <taxon>Eukaryota</taxon>
        <taxon>Metazoa</taxon>
        <taxon>Ecdysozoa</taxon>
        <taxon>Nematoda</taxon>
        <taxon>Enoplea</taxon>
        <taxon>Dorylaimia</taxon>
        <taxon>Trichinellida</taxon>
        <taxon>Trichinellidae</taxon>
        <taxon>Trichinella</taxon>
    </lineage>
</organism>
<dbReference type="Proteomes" id="UP000054632">
    <property type="component" value="Unassembled WGS sequence"/>
</dbReference>
<dbReference type="EMBL" id="JYDR01000297">
    <property type="protein sequence ID" value="KRY64720.1"/>
    <property type="molecule type" value="Genomic_DNA"/>
</dbReference>
<protein>
    <submittedName>
        <fullName evidence="1">Uncharacterized protein</fullName>
    </submittedName>
</protein>
<sequence>MQKCIVLYEDITLLENTSTQLPGENRSWFKKVFAKVLLDRKNGTSARNVVAGGENAGGVITALQSYPLLKTLR</sequence>
<gene>
    <name evidence="1" type="ORF">T4A_9449</name>
</gene>